<keyword evidence="5" id="KW-0418">Kinase</keyword>
<proteinExistence type="inferred from homology"/>
<name>A0A162KUU7_CORDF</name>
<dbReference type="AlphaFoldDB" id="A0A162KUU7"/>
<evidence type="ECO:0000256" key="1">
    <source>
        <dbReference type="ARBA" id="ARBA00005575"/>
    </source>
</evidence>
<feature type="domain" description="Protein kinase" evidence="4">
    <location>
        <begin position="185"/>
        <end position="449"/>
    </location>
</feature>
<protein>
    <submittedName>
        <fullName evidence="5">Protein kinase-like domain protein</fullName>
    </submittedName>
</protein>
<sequence length="469" mass="52691">MQLVDQDAERDAARHSGQVAGWLYHTDSRNEPHRSRQSPPTQMLQLPEGPGLCGPLAYRGTEEIPLRDRAILKIGRDQRANSFSIGQDAENYVSRKHCEVYVILYELGISHVYVRDRKSCNGTYVNGLCIGDSDKMTSGYLLADGDVIEIRPYWQFLFKQESLTPEESLNNLQTQEAQLFEEKYSILPRILGAGSQGSVHLAVNTTSKKQLVCKIVNMRQTGIRGQQVSPQKLLQESEVLRQLKHPNILTYVDAVWSPHTLYMFLELASGGDLLSYINQHDYIPEFDTRIIVRQITRALHWLHKRNIVHRDLKPENVLLACSPRIAYQRVMLSDFGSCALPISNKLKTNVGTQNFQAPEVSRGERQTTAADIWSLGVISMLLASGCGLDGIDGLAQLDQDSLRTVLHDRLASSGEREPSPNAKSFILSCMKIKASHRITSAGADCHDWFHTPTSHLEFFQKLDARTAAL</sequence>
<dbReference type="InterPro" id="IPR008984">
    <property type="entry name" value="SMAD_FHA_dom_sf"/>
</dbReference>
<organism evidence="5 6">
    <name type="scientific">Akanthomyces lecanii RCEF 1005</name>
    <dbReference type="NCBI Taxonomy" id="1081108"/>
    <lineage>
        <taxon>Eukaryota</taxon>
        <taxon>Fungi</taxon>
        <taxon>Dikarya</taxon>
        <taxon>Ascomycota</taxon>
        <taxon>Pezizomycotina</taxon>
        <taxon>Sordariomycetes</taxon>
        <taxon>Hypocreomycetidae</taxon>
        <taxon>Hypocreales</taxon>
        <taxon>Cordycipitaceae</taxon>
        <taxon>Akanthomyces</taxon>
        <taxon>Cordyceps confragosa</taxon>
    </lineage>
</organism>
<evidence type="ECO:0000256" key="2">
    <source>
        <dbReference type="SAM" id="MobiDB-lite"/>
    </source>
</evidence>
<dbReference type="STRING" id="1081108.A0A162KUU7"/>
<gene>
    <name evidence="5" type="ORF">LEL_03584</name>
</gene>
<dbReference type="Gene3D" id="1.10.510.10">
    <property type="entry name" value="Transferase(Phosphotransferase) domain 1"/>
    <property type="match status" value="1"/>
</dbReference>
<dbReference type="PROSITE" id="PS00108">
    <property type="entry name" value="PROTEIN_KINASE_ST"/>
    <property type="match status" value="1"/>
</dbReference>
<dbReference type="PROSITE" id="PS50006">
    <property type="entry name" value="FHA_DOMAIN"/>
    <property type="match status" value="1"/>
</dbReference>
<dbReference type="Proteomes" id="UP000076881">
    <property type="component" value="Unassembled WGS sequence"/>
</dbReference>
<dbReference type="InterPro" id="IPR011009">
    <property type="entry name" value="Kinase-like_dom_sf"/>
</dbReference>
<dbReference type="SMART" id="SM00240">
    <property type="entry name" value="FHA"/>
    <property type="match status" value="1"/>
</dbReference>
<keyword evidence="6" id="KW-1185">Reference proteome</keyword>
<evidence type="ECO:0000259" key="4">
    <source>
        <dbReference type="PROSITE" id="PS50011"/>
    </source>
</evidence>
<dbReference type="InterPro" id="IPR000719">
    <property type="entry name" value="Prot_kinase_dom"/>
</dbReference>
<dbReference type="EMBL" id="AZHF01000002">
    <property type="protein sequence ID" value="OAA80098.1"/>
    <property type="molecule type" value="Genomic_DNA"/>
</dbReference>
<dbReference type="Gene3D" id="2.60.200.20">
    <property type="match status" value="1"/>
</dbReference>
<comment type="similarity">
    <text evidence="1">Belongs to the protein kinase superfamily. CAMK Ser/Thr protein kinase family. CHEK2 subfamily.</text>
</comment>
<dbReference type="SMART" id="SM00220">
    <property type="entry name" value="S_TKc"/>
    <property type="match status" value="1"/>
</dbReference>
<evidence type="ECO:0000259" key="3">
    <source>
        <dbReference type="PROSITE" id="PS50006"/>
    </source>
</evidence>
<reference evidence="5 6" key="1">
    <citation type="journal article" date="2016" name="Genome Biol. Evol.">
        <title>Divergent and convergent evolution of fungal pathogenicity.</title>
        <authorList>
            <person name="Shang Y."/>
            <person name="Xiao G."/>
            <person name="Zheng P."/>
            <person name="Cen K."/>
            <person name="Zhan S."/>
            <person name="Wang C."/>
        </authorList>
    </citation>
    <scope>NUCLEOTIDE SEQUENCE [LARGE SCALE GENOMIC DNA]</scope>
    <source>
        <strain evidence="5 6">RCEF 1005</strain>
    </source>
</reference>
<feature type="domain" description="FHA" evidence="3">
    <location>
        <begin position="72"/>
        <end position="130"/>
    </location>
</feature>
<dbReference type="InterPro" id="IPR008271">
    <property type="entry name" value="Ser/Thr_kinase_AS"/>
</dbReference>
<dbReference type="GO" id="GO:0005524">
    <property type="term" value="F:ATP binding"/>
    <property type="evidence" value="ECO:0007669"/>
    <property type="project" value="InterPro"/>
</dbReference>
<evidence type="ECO:0000313" key="6">
    <source>
        <dbReference type="Proteomes" id="UP000076881"/>
    </source>
</evidence>
<dbReference type="GO" id="GO:0004672">
    <property type="term" value="F:protein kinase activity"/>
    <property type="evidence" value="ECO:0007669"/>
    <property type="project" value="InterPro"/>
</dbReference>
<dbReference type="SUPFAM" id="SSF56112">
    <property type="entry name" value="Protein kinase-like (PK-like)"/>
    <property type="match status" value="1"/>
</dbReference>
<feature type="region of interest" description="Disordered" evidence="2">
    <location>
        <begin position="1"/>
        <end position="46"/>
    </location>
</feature>
<keyword evidence="5" id="KW-0808">Transferase</keyword>
<dbReference type="SUPFAM" id="SSF49879">
    <property type="entry name" value="SMAD/FHA domain"/>
    <property type="match status" value="1"/>
</dbReference>
<dbReference type="OrthoDB" id="74764at2759"/>
<dbReference type="PANTHER" id="PTHR24347">
    <property type="entry name" value="SERINE/THREONINE-PROTEIN KINASE"/>
    <property type="match status" value="1"/>
</dbReference>
<dbReference type="InterPro" id="IPR000253">
    <property type="entry name" value="FHA_dom"/>
</dbReference>
<dbReference type="Pfam" id="PF00498">
    <property type="entry name" value="FHA"/>
    <property type="match status" value="1"/>
</dbReference>
<accession>A0A162KUU7</accession>
<dbReference type="Pfam" id="PF00069">
    <property type="entry name" value="Pkinase"/>
    <property type="match status" value="1"/>
</dbReference>
<dbReference type="PROSITE" id="PS50011">
    <property type="entry name" value="PROTEIN_KINASE_DOM"/>
    <property type="match status" value="1"/>
</dbReference>
<evidence type="ECO:0000313" key="5">
    <source>
        <dbReference type="EMBL" id="OAA80098.1"/>
    </source>
</evidence>
<comment type="caution">
    <text evidence="5">The sequence shown here is derived from an EMBL/GenBank/DDBJ whole genome shotgun (WGS) entry which is preliminary data.</text>
</comment>